<protein>
    <recommendedName>
        <fullName evidence="2">PEGA domain-containing protein</fullName>
    </recommendedName>
</protein>
<dbReference type="SUPFAM" id="SSF82171">
    <property type="entry name" value="DPP6 N-terminal domain-like"/>
    <property type="match status" value="1"/>
</dbReference>
<dbReference type="Proteomes" id="UP000233414">
    <property type="component" value="Unassembled WGS sequence"/>
</dbReference>
<dbReference type="AlphaFoldDB" id="A0A2N1UP34"/>
<evidence type="ECO:0000256" key="1">
    <source>
        <dbReference type="SAM" id="Phobius"/>
    </source>
</evidence>
<proteinExistence type="predicted"/>
<dbReference type="Pfam" id="PF08308">
    <property type="entry name" value="PEGA"/>
    <property type="match status" value="1"/>
</dbReference>
<keyword evidence="1" id="KW-0812">Transmembrane</keyword>
<gene>
    <name evidence="3" type="ORF">CVV26_00030</name>
</gene>
<feature type="transmembrane region" description="Helical" evidence="1">
    <location>
        <begin position="7"/>
        <end position="29"/>
    </location>
</feature>
<keyword evidence="1" id="KW-0472">Membrane</keyword>
<organism evidence="3 4">
    <name type="scientific">Candidatus Kuenenbacteria bacterium HGW-Kuenenbacteria-1</name>
    <dbReference type="NCBI Taxonomy" id="2013812"/>
    <lineage>
        <taxon>Bacteria</taxon>
        <taxon>Candidatus Kueneniibacteriota</taxon>
    </lineage>
</organism>
<evidence type="ECO:0000259" key="2">
    <source>
        <dbReference type="Pfam" id="PF08308"/>
    </source>
</evidence>
<evidence type="ECO:0000313" key="4">
    <source>
        <dbReference type="Proteomes" id="UP000233414"/>
    </source>
</evidence>
<keyword evidence="1" id="KW-1133">Transmembrane helix</keyword>
<reference evidence="3 4" key="1">
    <citation type="journal article" date="2017" name="ISME J.">
        <title>Potential for microbial H2 and metal transformations associated with novel bacteria and archaea in deep terrestrial subsurface sediments.</title>
        <authorList>
            <person name="Hernsdorf A.W."/>
            <person name="Amano Y."/>
            <person name="Miyakawa K."/>
            <person name="Ise K."/>
            <person name="Suzuki Y."/>
            <person name="Anantharaman K."/>
            <person name="Probst A."/>
            <person name="Burstein D."/>
            <person name="Thomas B.C."/>
            <person name="Banfield J.F."/>
        </authorList>
    </citation>
    <scope>NUCLEOTIDE SEQUENCE [LARGE SCALE GENOMIC DNA]</scope>
    <source>
        <strain evidence="3">HGW-Kuenenbacteria-1</strain>
    </source>
</reference>
<evidence type="ECO:0000313" key="3">
    <source>
        <dbReference type="EMBL" id="PKL72648.1"/>
    </source>
</evidence>
<sequence>MKLKTRYIIFFVFFVVFLISAIFILKYSLGYRYDFKKNIWQKTGILILKTDPKDAVIFLNGKLQKKKTPTKIINLFPRDYSIKLQNSGFFDWQKKITINPNLTTFVENITLFKKDQTFTLLLDKNIENFKLFSNGKKIIFFTKNLKGFDLWSFNFETKEEKFIKYFPFAQFIKINNFSFNSSEKNILIEGNTKLGVTNNLILDLEKPENIISLNEFEPNLQNIKWHQKNDKILYGVVKTKDHFFLIEINLKDQKIISIISEATNILDYFFDKASLYYLVSDLKNKNISLKKIEENNSSVKIGKKITQLPFSSYFFIFSPTNILSILDKENQLLYLISPQSKIQKIILQAKNISWSKDGKKILYYNDFELWICYLNLEKLKESSYELLGRWTQEILKAIWYPQENYFIFNSDNLINAVEIDGLDQRNIAQLLKSEKIKDLFFSFEDKILYFIKEEKGENKLYKMEIK</sequence>
<name>A0A2N1UP34_9BACT</name>
<dbReference type="EMBL" id="PGYQ01000001">
    <property type="protein sequence ID" value="PKL72648.1"/>
    <property type="molecule type" value="Genomic_DNA"/>
</dbReference>
<feature type="domain" description="PEGA" evidence="2">
    <location>
        <begin position="44"/>
        <end position="106"/>
    </location>
</feature>
<accession>A0A2N1UP34</accession>
<comment type="caution">
    <text evidence="3">The sequence shown here is derived from an EMBL/GenBank/DDBJ whole genome shotgun (WGS) entry which is preliminary data.</text>
</comment>
<dbReference type="InterPro" id="IPR013229">
    <property type="entry name" value="PEGA"/>
</dbReference>